<evidence type="ECO:0000259" key="6">
    <source>
        <dbReference type="PROSITE" id="PS50173"/>
    </source>
</evidence>
<accession>A0A1Y6BPF2</accession>
<dbReference type="GO" id="GO:0006281">
    <property type="term" value="P:DNA repair"/>
    <property type="evidence" value="ECO:0007669"/>
    <property type="project" value="UniProtKB-KW"/>
</dbReference>
<keyword evidence="3" id="KW-0741">SOS mutagenesis</keyword>
<feature type="domain" description="UmuC" evidence="6">
    <location>
        <begin position="16"/>
        <end position="200"/>
    </location>
</feature>
<evidence type="ECO:0000256" key="4">
    <source>
        <dbReference type="ARBA" id="ARBA00023204"/>
    </source>
</evidence>
<keyword evidence="8" id="KW-1185">Reference proteome</keyword>
<dbReference type="InterPro" id="IPR017961">
    <property type="entry name" value="DNA_pol_Y-fam_little_finger"/>
</dbReference>
<keyword evidence="2" id="KW-0227">DNA damage</keyword>
<dbReference type="Proteomes" id="UP000192920">
    <property type="component" value="Unassembled WGS sequence"/>
</dbReference>
<dbReference type="InterPro" id="IPR043502">
    <property type="entry name" value="DNA/RNA_pol_sf"/>
</dbReference>
<dbReference type="Pfam" id="PF11799">
    <property type="entry name" value="IMS_C"/>
    <property type="match status" value="1"/>
</dbReference>
<comment type="similarity">
    <text evidence="1">Belongs to the DNA polymerase type-Y family.</text>
</comment>
<keyword evidence="4" id="KW-0234">DNA repair</keyword>
<keyword evidence="5" id="KW-0742">SOS response</keyword>
<dbReference type="GO" id="GO:0042276">
    <property type="term" value="P:error-prone translesion synthesis"/>
    <property type="evidence" value="ECO:0007669"/>
    <property type="project" value="TreeGrafter"/>
</dbReference>
<evidence type="ECO:0000313" key="8">
    <source>
        <dbReference type="Proteomes" id="UP000192920"/>
    </source>
</evidence>
<proteinExistence type="inferred from homology"/>
<dbReference type="PANTHER" id="PTHR11076">
    <property type="entry name" value="DNA REPAIR POLYMERASE UMUC / TRANSFERASE FAMILY MEMBER"/>
    <property type="match status" value="1"/>
</dbReference>
<dbReference type="InterPro" id="IPR050116">
    <property type="entry name" value="DNA_polymerase-Y"/>
</dbReference>
<protein>
    <submittedName>
        <fullName evidence="7">DNA polymerase V</fullName>
    </submittedName>
</protein>
<dbReference type="SUPFAM" id="SSF56672">
    <property type="entry name" value="DNA/RNA polymerases"/>
    <property type="match status" value="1"/>
</dbReference>
<dbReference type="AlphaFoldDB" id="A0A1Y6BPF2"/>
<dbReference type="CDD" id="cd01700">
    <property type="entry name" value="PolY_Pol_V_umuC"/>
    <property type="match status" value="1"/>
</dbReference>
<dbReference type="InterPro" id="IPR043128">
    <property type="entry name" value="Rev_trsase/Diguanyl_cyclase"/>
</dbReference>
<evidence type="ECO:0000256" key="5">
    <source>
        <dbReference type="ARBA" id="ARBA00023236"/>
    </source>
</evidence>
<name>A0A1Y6BPF2_9NEIS</name>
<dbReference type="PANTHER" id="PTHR11076:SF34">
    <property type="entry name" value="PROTEIN UMUC"/>
    <property type="match status" value="1"/>
</dbReference>
<dbReference type="GO" id="GO:0005829">
    <property type="term" value="C:cytosol"/>
    <property type="evidence" value="ECO:0007669"/>
    <property type="project" value="TreeGrafter"/>
</dbReference>
<gene>
    <name evidence="7" type="ORF">SAMN02745746_01878</name>
</gene>
<dbReference type="GO" id="GO:0003684">
    <property type="term" value="F:damaged DNA binding"/>
    <property type="evidence" value="ECO:0007669"/>
    <property type="project" value="InterPro"/>
</dbReference>
<dbReference type="InterPro" id="IPR025188">
    <property type="entry name" value="DUF4113"/>
</dbReference>
<evidence type="ECO:0000313" key="7">
    <source>
        <dbReference type="EMBL" id="SMF20638.1"/>
    </source>
</evidence>
<dbReference type="Gene3D" id="3.30.70.270">
    <property type="match status" value="1"/>
</dbReference>
<organism evidence="7 8">
    <name type="scientific">Pseudogulbenkiania subflava DSM 22618</name>
    <dbReference type="NCBI Taxonomy" id="1123014"/>
    <lineage>
        <taxon>Bacteria</taxon>
        <taxon>Pseudomonadati</taxon>
        <taxon>Pseudomonadota</taxon>
        <taxon>Betaproteobacteria</taxon>
        <taxon>Neisseriales</taxon>
        <taxon>Chromobacteriaceae</taxon>
        <taxon>Pseudogulbenkiania</taxon>
    </lineage>
</organism>
<dbReference type="Gene3D" id="3.40.1170.60">
    <property type="match status" value="1"/>
</dbReference>
<dbReference type="InterPro" id="IPR001126">
    <property type="entry name" value="UmuC"/>
</dbReference>
<dbReference type="Pfam" id="PF00817">
    <property type="entry name" value="IMS"/>
    <property type="match status" value="1"/>
</dbReference>
<dbReference type="EMBL" id="FXAG01000008">
    <property type="protein sequence ID" value="SMF20638.1"/>
    <property type="molecule type" value="Genomic_DNA"/>
</dbReference>
<dbReference type="STRING" id="1123014.SAMN02745746_01878"/>
<evidence type="ECO:0000256" key="3">
    <source>
        <dbReference type="ARBA" id="ARBA00023199"/>
    </source>
</evidence>
<evidence type="ECO:0000256" key="1">
    <source>
        <dbReference type="ARBA" id="ARBA00010945"/>
    </source>
</evidence>
<dbReference type="Pfam" id="PF13438">
    <property type="entry name" value="DUF4113"/>
    <property type="match status" value="1"/>
</dbReference>
<dbReference type="PROSITE" id="PS50173">
    <property type="entry name" value="UMUC"/>
    <property type="match status" value="1"/>
</dbReference>
<evidence type="ECO:0000256" key="2">
    <source>
        <dbReference type="ARBA" id="ARBA00022763"/>
    </source>
</evidence>
<dbReference type="Gene3D" id="1.10.150.20">
    <property type="entry name" value="5' to 3' exonuclease, C-terminal subdomain"/>
    <property type="match status" value="1"/>
</dbReference>
<reference evidence="8" key="1">
    <citation type="submission" date="2017-04" db="EMBL/GenBank/DDBJ databases">
        <authorList>
            <person name="Varghese N."/>
            <person name="Submissions S."/>
        </authorList>
    </citation>
    <scope>NUCLEOTIDE SEQUENCE [LARGE SCALE GENOMIC DNA]</scope>
    <source>
        <strain evidence="8">DSM 22618</strain>
    </source>
</reference>
<dbReference type="GO" id="GO:0003887">
    <property type="term" value="F:DNA-directed DNA polymerase activity"/>
    <property type="evidence" value="ECO:0007669"/>
    <property type="project" value="TreeGrafter"/>
</dbReference>
<sequence>MNAAPCRADSAMTSCFAQVDCNNFYAACERVFNPALAGRPVVVLSNNDGCVVSRSAEAKRLGVPMGAPYFTLQGQLERQGVAVFSSNYALYGDLSNRAMRLLAGYARAQEVYSIDECFLDLSGEAEPLRLARRLRDALMQGLGLPACVGLGPSKTLAKLANHLAKQEAALEGVLDLGSLDVTALLQRLEPVAVEEVWGIGRRLGERLRLAGIGNARQLAETERDWLQRRFGLVTARIADELRGVSCLALESLLEPRRSVMSTRSFGRKVTALAELQEAAAMHASRVAERLRRQGSLAHFLRVGIRSGAPGWARGGDASETVALLPPSNDSRVLARAAQQAVARLWQRGVRYHKAGVMAFELVDAGQVQADLFAGDPLDAKSARLMQAMDAINQRMGRGTVRLLAEGTKQPWRMKQDHLSPCYTTRWDDIPVVKAN</sequence>
<dbReference type="GO" id="GO:0009432">
    <property type="term" value="P:SOS response"/>
    <property type="evidence" value="ECO:0007669"/>
    <property type="project" value="UniProtKB-KW"/>
</dbReference>